<dbReference type="EMBL" id="CP023565">
    <property type="protein sequence ID" value="AWZ39386.1"/>
    <property type="molecule type" value="Genomic_DNA"/>
</dbReference>
<sequence length="278" mass="32462">MEFGKVLKQIRISRNLKQTDLSQDFLSRTSISKIENGKQIPAYDTAVKLINNLGLTPMEFDYIASGYKWDKKQLLINEFIESVQYHTKNLDELQKKCQNYLEFHNDTDIFHIRLTLLSLLEYNHNISVSTENAALVWSDLEKFNTWNKLDLFLINSILQTFPTATAINISKYALNIVIKKYPHLKYLQASLLSNCAKMLMADNNFMEAKIFFSQTLPLYQALFRYDLLLLTKLYLSLCDNNFTQAQEYLSFLKNIGATTLADTAYNEFVRVKKLRYKH</sequence>
<dbReference type="SUPFAM" id="SSF47413">
    <property type="entry name" value="lambda repressor-like DNA-binding domains"/>
    <property type="match status" value="1"/>
</dbReference>
<dbReference type="RefSeq" id="WP_112193261.1">
    <property type="nucleotide sequence ID" value="NZ_CP023565.1"/>
</dbReference>
<name>A0AAD0L1D2_9LACO</name>
<protein>
    <recommendedName>
        <fullName evidence="1">HTH cro/C1-type domain-containing protein</fullName>
    </recommendedName>
</protein>
<dbReference type="EMBL" id="CP023566">
    <property type="protein sequence ID" value="AWZ39642.1"/>
    <property type="molecule type" value="Genomic_DNA"/>
</dbReference>
<dbReference type="PROSITE" id="PS50943">
    <property type="entry name" value="HTH_CROC1"/>
    <property type="match status" value="1"/>
</dbReference>
<dbReference type="Proteomes" id="UP000250143">
    <property type="component" value="Chromosome"/>
</dbReference>
<evidence type="ECO:0000313" key="2">
    <source>
        <dbReference type="EMBL" id="AWZ39386.1"/>
    </source>
</evidence>
<dbReference type="GeneID" id="48467659"/>
<evidence type="ECO:0000313" key="3">
    <source>
        <dbReference type="EMBL" id="AWZ39642.1"/>
    </source>
</evidence>
<evidence type="ECO:0000313" key="5">
    <source>
        <dbReference type="Proteomes" id="UP000250153"/>
    </source>
</evidence>
<dbReference type="KEGG" id="lmur:CPS94_10885"/>
<dbReference type="SMART" id="SM00530">
    <property type="entry name" value="HTH_XRE"/>
    <property type="match status" value="1"/>
</dbReference>
<dbReference type="Gene3D" id="1.25.40.10">
    <property type="entry name" value="Tetratricopeptide repeat domain"/>
    <property type="match status" value="1"/>
</dbReference>
<dbReference type="InterPro" id="IPR011990">
    <property type="entry name" value="TPR-like_helical_dom_sf"/>
</dbReference>
<accession>A0AAD0L1D2</accession>
<dbReference type="AlphaFoldDB" id="A0AAD0L1D2"/>
<dbReference type="Pfam" id="PF01381">
    <property type="entry name" value="HTH_3"/>
    <property type="match status" value="1"/>
</dbReference>
<evidence type="ECO:0000313" key="4">
    <source>
        <dbReference type="Proteomes" id="UP000250143"/>
    </source>
</evidence>
<proteinExistence type="predicted"/>
<dbReference type="InterPro" id="IPR010982">
    <property type="entry name" value="Lambda_DNA-bd_dom_sf"/>
</dbReference>
<dbReference type="Proteomes" id="UP000250153">
    <property type="component" value="Chromosome"/>
</dbReference>
<dbReference type="GO" id="GO:0003677">
    <property type="term" value="F:DNA binding"/>
    <property type="evidence" value="ECO:0007669"/>
    <property type="project" value="InterPro"/>
</dbReference>
<reference evidence="4 5" key="1">
    <citation type="submission" date="2017-09" db="EMBL/GenBank/DDBJ databases">
        <title>Predominant Lactobacillus spp. isolated from feces of mice subjected to short-term calorie restriction.</title>
        <authorList>
            <person name="Zhang C."/>
            <person name="Zhao L."/>
            <person name="Pan F."/>
        </authorList>
    </citation>
    <scope>NUCLEOTIDE SEQUENCE [LARGE SCALE GENOMIC DNA]</scope>
    <source>
        <strain evidence="3 4">CR141</strain>
        <strain evidence="2 5">CR147</strain>
    </source>
</reference>
<dbReference type="InterPro" id="IPR001387">
    <property type="entry name" value="Cro/C1-type_HTH"/>
</dbReference>
<dbReference type="PANTHER" id="PTHR37038:SF13">
    <property type="entry name" value="HTH CRO_C1-TYPE DOMAIN-CONTAINING PROTEIN"/>
    <property type="match status" value="1"/>
</dbReference>
<dbReference type="PANTHER" id="PTHR37038">
    <property type="entry name" value="TRANSCRIPTIONAL REGULATOR-RELATED"/>
    <property type="match status" value="1"/>
</dbReference>
<keyword evidence="4" id="KW-1185">Reference proteome</keyword>
<organism evidence="2 5">
    <name type="scientific">Ligilactobacillus murinus</name>
    <dbReference type="NCBI Taxonomy" id="1622"/>
    <lineage>
        <taxon>Bacteria</taxon>
        <taxon>Bacillati</taxon>
        <taxon>Bacillota</taxon>
        <taxon>Bacilli</taxon>
        <taxon>Lactobacillales</taxon>
        <taxon>Lactobacillaceae</taxon>
        <taxon>Ligilactobacillus</taxon>
    </lineage>
</organism>
<dbReference type="InterPro" id="IPR053163">
    <property type="entry name" value="HTH-type_regulator_Rgg"/>
</dbReference>
<evidence type="ECO:0000259" key="1">
    <source>
        <dbReference type="PROSITE" id="PS50943"/>
    </source>
</evidence>
<feature type="domain" description="HTH cro/C1-type" evidence="1">
    <location>
        <begin position="7"/>
        <end position="60"/>
    </location>
</feature>
<gene>
    <name evidence="3" type="ORF">CPQ89_00630</name>
    <name evidence="2" type="ORF">CPS94_10885</name>
</gene>
<dbReference type="CDD" id="cd00093">
    <property type="entry name" value="HTH_XRE"/>
    <property type="match status" value="1"/>
</dbReference>